<organism evidence="1 2">
    <name type="scientific">Kaistia hirudinis</name>
    <dbReference type="NCBI Taxonomy" id="1293440"/>
    <lineage>
        <taxon>Bacteria</taxon>
        <taxon>Pseudomonadati</taxon>
        <taxon>Pseudomonadota</taxon>
        <taxon>Alphaproteobacteria</taxon>
        <taxon>Hyphomicrobiales</taxon>
        <taxon>Kaistiaceae</taxon>
        <taxon>Kaistia</taxon>
    </lineage>
</organism>
<keyword evidence="2" id="KW-1185">Reference proteome</keyword>
<sequence length="275" mass="29940">MRIRDAFGGLALIGLGVICSASTFFPRDAAALDAKTLDKNATPVEAFRFGFNAYKQGDKTAAVEALTYAAEKGHAAAQWKLGRMYAEGDGLAKDDMKAFELFSEVADAHADDNPNAASARFVSNAFVALGRYYRDGIPNSAVTPDFGRARQMFSYAASYFGDSDAQLNLARMFYEGQGGERDPRQAVRWAKLAANKGNVGAQALLGHMLFEGEGVSREPVIGLMFLTVARDRSQPLDPWIQEMQEQAFSLATETERRTALAMADDWLNKNVKAGP</sequence>
<dbReference type="PANTHER" id="PTHR11102">
    <property type="entry name" value="SEL-1-LIKE PROTEIN"/>
    <property type="match status" value="1"/>
</dbReference>
<reference evidence="1 2" key="1">
    <citation type="submission" date="2020-08" db="EMBL/GenBank/DDBJ databases">
        <title>Genomic Encyclopedia of Type Strains, Phase IV (KMG-IV): sequencing the most valuable type-strain genomes for metagenomic binning, comparative biology and taxonomic classification.</title>
        <authorList>
            <person name="Goeker M."/>
        </authorList>
    </citation>
    <scope>NUCLEOTIDE SEQUENCE [LARGE SCALE GENOMIC DNA]</scope>
    <source>
        <strain evidence="1 2">DSM 25966</strain>
    </source>
</reference>
<dbReference type="Pfam" id="PF08238">
    <property type="entry name" value="Sel1"/>
    <property type="match status" value="4"/>
</dbReference>
<gene>
    <name evidence="1" type="ORF">GGR25_000173</name>
</gene>
<dbReference type="SUPFAM" id="SSF81901">
    <property type="entry name" value="HCP-like"/>
    <property type="match status" value="1"/>
</dbReference>
<evidence type="ECO:0000313" key="1">
    <source>
        <dbReference type="EMBL" id="MBB3929154.1"/>
    </source>
</evidence>
<dbReference type="AlphaFoldDB" id="A0A840AJ52"/>
<dbReference type="Proteomes" id="UP000553963">
    <property type="component" value="Unassembled WGS sequence"/>
</dbReference>
<dbReference type="SMART" id="SM00671">
    <property type="entry name" value="SEL1"/>
    <property type="match status" value="4"/>
</dbReference>
<dbReference type="RefSeq" id="WP_183396844.1">
    <property type="nucleotide sequence ID" value="NZ_JACIDS010000001.1"/>
</dbReference>
<dbReference type="PANTHER" id="PTHR11102:SF160">
    <property type="entry name" value="ERAD-ASSOCIATED E3 UBIQUITIN-PROTEIN LIGASE COMPONENT HRD3"/>
    <property type="match status" value="1"/>
</dbReference>
<proteinExistence type="predicted"/>
<evidence type="ECO:0000313" key="2">
    <source>
        <dbReference type="Proteomes" id="UP000553963"/>
    </source>
</evidence>
<dbReference type="Gene3D" id="1.25.40.10">
    <property type="entry name" value="Tetratricopeptide repeat domain"/>
    <property type="match status" value="2"/>
</dbReference>
<accession>A0A840AJ52</accession>
<dbReference type="InterPro" id="IPR006597">
    <property type="entry name" value="Sel1-like"/>
</dbReference>
<dbReference type="InterPro" id="IPR011990">
    <property type="entry name" value="TPR-like_helical_dom_sf"/>
</dbReference>
<comment type="caution">
    <text evidence="1">The sequence shown here is derived from an EMBL/GenBank/DDBJ whole genome shotgun (WGS) entry which is preliminary data.</text>
</comment>
<dbReference type="InterPro" id="IPR050767">
    <property type="entry name" value="Sel1_AlgK"/>
</dbReference>
<name>A0A840AJ52_9HYPH</name>
<evidence type="ECO:0008006" key="3">
    <source>
        <dbReference type="Google" id="ProtNLM"/>
    </source>
</evidence>
<protein>
    <recommendedName>
        <fullName evidence="3">Exopolysaccharide production negative regulator</fullName>
    </recommendedName>
</protein>
<dbReference type="EMBL" id="JACIDS010000001">
    <property type="protein sequence ID" value="MBB3929154.1"/>
    <property type="molecule type" value="Genomic_DNA"/>
</dbReference>